<dbReference type="Proteomes" id="UP001589628">
    <property type="component" value="Unassembled WGS sequence"/>
</dbReference>
<dbReference type="RefSeq" id="WP_027312599.1">
    <property type="nucleotide sequence ID" value="NZ_JAUESS010000012.1"/>
</dbReference>
<dbReference type="SUPFAM" id="SSF54534">
    <property type="entry name" value="FKBP-like"/>
    <property type="match status" value="1"/>
</dbReference>
<evidence type="ECO:0000259" key="9">
    <source>
        <dbReference type="PROSITE" id="PS50059"/>
    </source>
</evidence>
<evidence type="ECO:0000256" key="3">
    <source>
        <dbReference type="ARBA" id="ARBA00023110"/>
    </source>
</evidence>
<dbReference type="Pfam" id="PF01346">
    <property type="entry name" value="FKBP_N"/>
    <property type="match status" value="1"/>
</dbReference>
<evidence type="ECO:0000256" key="5">
    <source>
        <dbReference type="PROSITE-ProRule" id="PRU00277"/>
    </source>
</evidence>
<evidence type="ECO:0000313" key="10">
    <source>
        <dbReference type="EMBL" id="MFB9887789.1"/>
    </source>
</evidence>
<dbReference type="InterPro" id="IPR046357">
    <property type="entry name" value="PPIase_dom_sf"/>
</dbReference>
<sequence length="234" mass="25237">MKKSLLAAAFSLSVSVPTLAETAVKLESDQAKLSYSFGLILGEQLASRVDTLDYDAFLAGVKSIYSQSEPALTPEQVTEVITTFQQNKLKEMMDKAQKEADDFLAKNAKAEGVKTTKSGLQYKVISKGDGKKPKAEDNVKVHYRGKLIDGTEFDSSYARNEPAEFPLNAVIPGWTEGLQLMPVGSKFELVIPPALGYGPGGAGSIPPNAVLVFEVELLEILKKEEKPAEAKPAS</sequence>
<feature type="chain" id="PRO_5046712118" description="Peptidyl-prolyl cis-trans isomerase" evidence="8">
    <location>
        <begin position="21"/>
        <end position="234"/>
    </location>
</feature>
<feature type="signal peptide" evidence="8">
    <location>
        <begin position="1"/>
        <end position="20"/>
    </location>
</feature>
<dbReference type="Pfam" id="PF00254">
    <property type="entry name" value="FKBP_C"/>
    <property type="match status" value="1"/>
</dbReference>
<dbReference type="PANTHER" id="PTHR43811:SF19">
    <property type="entry name" value="39 KDA FK506-BINDING NUCLEAR PROTEIN"/>
    <property type="match status" value="1"/>
</dbReference>
<evidence type="ECO:0000256" key="1">
    <source>
        <dbReference type="ARBA" id="ARBA00000971"/>
    </source>
</evidence>
<dbReference type="InterPro" id="IPR000774">
    <property type="entry name" value="PPIase_FKBP_N"/>
</dbReference>
<feature type="domain" description="PPIase FKBP-type" evidence="9">
    <location>
        <begin position="136"/>
        <end position="221"/>
    </location>
</feature>
<comment type="caution">
    <text evidence="10">The sequence shown here is derived from an EMBL/GenBank/DDBJ whole genome shotgun (WGS) entry which is preliminary data.</text>
</comment>
<keyword evidence="3 5" id="KW-0697">Rotamase</keyword>
<keyword evidence="7" id="KW-0175">Coiled coil</keyword>
<keyword evidence="11" id="KW-1185">Reference proteome</keyword>
<comment type="catalytic activity">
    <reaction evidence="1 5 6">
        <text>[protein]-peptidylproline (omega=180) = [protein]-peptidylproline (omega=0)</text>
        <dbReference type="Rhea" id="RHEA:16237"/>
        <dbReference type="Rhea" id="RHEA-COMP:10747"/>
        <dbReference type="Rhea" id="RHEA-COMP:10748"/>
        <dbReference type="ChEBI" id="CHEBI:83833"/>
        <dbReference type="ChEBI" id="CHEBI:83834"/>
        <dbReference type="EC" id="5.2.1.8"/>
    </reaction>
</comment>
<keyword evidence="4 5" id="KW-0413">Isomerase</keyword>
<gene>
    <name evidence="10" type="ORF">ACFFLH_15345</name>
</gene>
<protein>
    <recommendedName>
        <fullName evidence="6">Peptidyl-prolyl cis-trans isomerase</fullName>
        <ecNumber evidence="6">5.2.1.8</ecNumber>
    </recommendedName>
</protein>
<proteinExistence type="inferred from homology"/>
<evidence type="ECO:0000256" key="6">
    <source>
        <dbReference type="RuleBase" id="RU003915"/>
    </source>
</evidence>
<dbReference type="PANTHER" id="PTHR43811">
    <property type="entry name" value="FKBP-TYPE PEPTIDYL-PROLYL CIS-TRANS ISOMERASE FKPA"/>
    <property type="match status" value="1"/>
</dbReference>
<dbReference type="InterPro" id="IPR001179">
    <property type="entry name" value="PPIase_FKBP_dom"/>
</dbReference>
<dbReference type="EC" id="5.2.1.8" evidence="6"/>
<accession>A0ABV5ZI53</accession>
<evidence type="ECO:0000256" key="4">
    <source>
        <dbReference type="ARBA" id="ARBA00023235"/>
    </source>
</evidence>
<comment type="similarity">
    <text evidence="2 6">Belongs to the FKBP-type PPIase family.</text>
</comment>
<dbReference type="Gene3D" id="1.10.287.460">
    <property type="entry name" value="Peptidyl-prolyl cis-trans isomerase, FKBP-type, N-terminal domain"/>
    <property type="match status" value="1"/>
</dbReference>
<dbReference type="GO" id="GO:0003755">
    <property type="term" value="F:peptidyl-prolyl cis-trans isomerase activity"/>
    <property type="evidence" value="ECO:0007669"/>
    <property type="project" value="UniProtKB-EC"/>
</dbReference>
<dbReference type="PROSITE" id="PS50059">
    <property type="entry name" value="FKBP_PPIASE"/>
    <property type="match status" value="1"/>
</dbReference>
<dbReference type="InterPro" id="IPR036944">
    <property type="entry name" value="PPIase_FKBP_N_sf"/>
</dbReference>
<evidence type="ECO:0000313" key="11">
    <source>
        <dbReference type="Proteomes" id="UP001589628"/>
    </source>
</evidence>
<reference evidence="10 11" key="1">
    <citation type="submission" date="2024-09" db="EMBL/GenBank/DDBJ databases">
        <authorList>
            <person name="Sun Q."/>
            <person name="Mori K."/>
        </authorList>
    </citation>
    <scope>NUCLEOTIDE SEQUENCE [LARGE SCALE GENOMIC DNA]</scope>
    <source>
        <strain evidence="10 11">ATCC 51285</strain>
    </source>
</reference>
<organism evidence="10 11">
    <name type="scientific">Balneatrix alpica</name>
    <dbReference type="NCBI Taxonomy" id="75684"/>
    <lineage>
        <taxon>Bacteria</taxon>
        <taxon>Pseudomonadati</taxon>
        <taxon>Pseudomonadota</taxon>
        <taxon>Gammaproteobacteria</taxon>
        <taxon>Oceanospirillales</taxon>
        <taxon>Balneatrichaceae</taxon>
        <taxon>Balneatrix</taxon>
    </lineage>
</organism>
<dbReference type="EMBL" id="JBHLZN010000006">
    <property type="protein sequence ID" value="MFB9887789.1"/>
    <property type="molecule type" value="Genomic_DNA"/>
</dbReference>
<evidence type="ECO:0000256" key="7">
    <source>
        <dbReference type="SAM" id="Coils"/>
    </source>
</evidence>
<evidence type="ECO:0000256" key="2">
    <source>
        <dbReference type="ARBA" id="ARBA00006577"/>
    </source>
</evidence>
<keyword evidence="8" id="KW-0732">Signal</keyword>
<name>A0ABV5ZI53_9GAMM</name>
<dbReference type="Gene3D" id="3.10.50.40">
    <property type="match status" value="1"/>
</dbReference>
<feature type="coiled-coil region" evidence="7">
    <location>
        <begin position="86"/>
        <end position="113"/>
    </location>
</feature>
<evidence type="ECO:0000256" key="8">
    <source>
        <dbReference type="SAM" id="SignalP"/>
    </source>
</evidence>